<dbReference type="AlphaFoldDB" id="A0AAW2ZK99"/>
<proteinExistence type="predicted"/>
<evidence type="ECO:0000313" key="1">
    <source>
        <dbReference type="EMBL" id="KAL0489860.1"/>
    </source>
</evidence>
<sequence length="334" mass="35115">MAIKYLNDCSTVCLLAQLQQQTAHHVILVELAFMFTKKGAMLTNWLMVCLLAAVVLGHSKLTIPAAWNPNPSTTQPCGGGVAPNGPVVTYTQGNTYPLQWVVVASDGNGPITVSLDTNGGTTAFSVPVTVAGVMPATGTKTYNFNITIPNVSCSGANGKCTMQVKSTSGWYACSSVAITSAVSTPSPAPSATGTCMKATGLTFCDSVNGNDVLVPFGQTDPITMDNVLRGTFNNNLNNPAVFATPNATFCQSNYKKFLCGRQFQPCDGSYLGGCNQACVALNSICSIKEVHIPLYPCDSYPNTKSDNTGSCSGAGSLRPPIILFVVLFLLYIMN</sequence>
<organism evidence="1 2">
    <name type="scientific">Acrasis kona</name>
    <dbReference type="NCBI Taxonomy" id="1008807"/>
    <lineage>
        <taxon>Eukaryota</taxon>
        <taxon>Discoba</taxon>
        <taxon>Heterolobosea</taxon>
        <taxon>Tetramitia</taxon>
        <taxon>Eutetramitia</taxon>
        <taxon>Acrasidae</taxon>
        <taxon>Acrasis</taxon>
    </lineage>
</organism>
<dbReference type="Proteomes" id="UP001431209">
    <property type="component" value="Unassembled WGS sequence"/>
</dbReference>
<gene>
    <name evidence="1" type="ORF">AKO1_009347</name>
</gene>
<comment type="caution">
    <text evidence="1">The sequence shown here is derived from an EMBL/GenBank/DDBJ whole genome shotgun (WGS) entry which is preliminary data.</text>
</comment>
<dbReference type="EMBL" id="JAOPGA020001610">
    <property type="protein sequence ID" value="KAL0489860.1"/>
    <property type="molecule type" value="Genomic_DNA"/>
</dbReference>
<evidence type="ECO:0000313" key="2">
    <source>
        <dbReference type="Proteomes" id="UP001431209"/>
    </source>
</evidence>
<keyword evidence="2" id="KW-1185">Reference proteome</keyword>
<name>A0AAW2ZK99_9EUKA</name>
<reference evidence="1 2" key="1">
    <citation type="submission" date="2024-03" db="EMBL/GenBank/DDBJ databases">
        <title>The Acrasis kona genome and developmental transcriptomes reveal deep origins of eukaryotic multicellular pathways.</title>
        <authorList>
            <person name="Sheikh S."/>
            <person name="Fu C.-J."/>
            <person name="Brown M.W."/>
            <person name="Baldauf S.L."/>
        </authorList>
    </citation>
    <scope>NUCLEOTIDE SEQUENCE [LARGE SCALE GENOMIC DNA]</scope>
    <source>
        <strain evidence="1 2">ATCC MYA-3509</strain>
    </source>
</reference>
<protein>
    <submittedName>
        <fullName evidence="1">Uncharacterized protein</fullName>
    </submittedName>
</protein>
<accession>A0AAW2ZK99</accession>